<proteinExistence type="predicted"/>
<accession>A0A413FAN3</accession>
<dbReference type="RefSeq" id="WP_007708987.1">
    <property type="nucleotide sequence ID" value="NZ_JAWRJJ010000350.1"/>
</dbReference>
<name>A0A413FAN3_9FIRM</name>
<dbReference type="AlphaFoldDB" id="A0A413FAN3"/>
<dbReference type="EMBL" id="QSBM01000017">
    <property type="protein sequence ID" value="RGX25971.1"/>
    <property type="molecule type" value="Genomic_DNA"/>
</dbReference>
<evidence type="ECO:0000313" key="1">
    <source>
        <dbReference type="EMBL" id="RGX25971.1"/>
    </source>
</evidence>
<gene>
    <name evidence="1" type="ORF">DWV29_19840</name>
</gene>
<reference evidence="1 2" key="1">
    <citation type="submission" date="2018-08" db="EMBL/GenBank/DDBJ databases">
        <title>A genome reference for cultivated species of the human gut microbiota.</title>
        <authorList>
            <person name="Zou Y."/>
            <person name="Xue W."/>
            <person name="Luo G."/>
        </authorList>
    </citation>
    <scope>NUCLEOTIDE SEQUENCE [LARGE SCALE GENOMIC DNA]</scope>
    <source>
        <strain evidence="1 2">AF04-15</strain>
    </source>
</reference>
<sequence>MAEQNLYVNCLISKPVYFANLCNAVIFDGKQIIRPEDLTTLPGHSGVMIADPKKGRRVLQRYRNICAPMYN</sequence>
<organism evidence="1 2">
    <name type="scientific">Enterocloster asparagiformis</name>
    <dbReference type="NCBI Taxonomy" id="333367"/>
    <lineage>
        <taxon>Bacteria</taxon>
        <taxon>Bacillati</taxon>
        <taxon>Bacillota</taxon>
        <taxon>Clostridia</taxon>
        <taxon>Lachnospirales</taxon>
        <taxon>Lachnospiraceae</taxon>
        <taxon>Enterocloster</taxon>
    </lineage>
</organism>
<comment type="caution">
    <text evidence="1">The sequence shown here is derived from an EMBL/GenBank/DDBJ whole genome shotgun (WGS) entry which is preliminary data.</text>
</comment>
<dbReference type="OrthoDB" id="2066427at2"/>
<protein>
    <submittedName>
        <fullName evidence="1">Uncharacterized protein</fullName>
    </submittedName>
</protein>
<dbReference type="Proteomes" id="UP000283880">
    <property type="component" value="Unassembled WGS sequence"/>
</dbReference>
<evidence type="ECO:0000313" key="2">
    <source>
        <dbReference type="Proteomes" id="UP000283880"/>
    </source>
</evidence>